<dbReference type="InterPro" id="IPR011055">
    <property type="entry name" value="Dup_hybrid_motif"/>
</dbReference>
<name>A0ABP8ZJI3_9ACTN</name>
<dbReference type="InterPro" id="IPR016047">
    <property type="entry name" value="M23ase_b-sheet_dom"/>
</dbReference>
<evidence type="ECO:0000256" key="1">
    <source>
        <dbReference type="SAM" id="MobiDB-lite"/>
    </source>
</evidence>
<dbReference type="Proteomes" id="UP001500822">
    <property type="component" value="Unassembled WGS sequence"/>
</dbReference>
<sequence length="232" mass="24010">MPQFRVNADNSMNPAAGQTSRGGRHRVARSARTSVPARVGALAAFTGAVGLATISAGEAAAKPAAKSDAPVVLPGNITVPANLDLPKELDNAIRGLALPTLPMPGQAVKPASGTVTSNYGARWGSHHNGVDIANKIGTPVYAVTDGVVLESGPASGYGQWIRVRQDDGTTGIFGHVDQSFVRKGQRVTAGQQIGTVGNRGNSTGPHLHYEVWNANGSPINPHAWLAKRGVHL</sequence>
<evidence type="ECO:0000259" key="2">
    <source>
        <dbReference type="Pfam" id="PF01551"/>
    </source>
</evidence>
<dbReference type="EMBL" id="BAABIE010000021">
    <property type="protein sequence ID" value="GAA4758237.1"/>
    <property type="molecule type" value="Genomic_DNA"/>
</dbReference>
<dbReference type="SUPFAM" id="SSF51261">
    <property type="entry name" value="Duplicated hybrid motif"/>
    <property type="match status" value="1"/>
</dbReference>
<dbReference type="Gene3D" id="2.70.70.10">
    <property type="entry name" value="Glucose Permease (Domain IIA)"/>
    <property type="match status" value="1"/>
</dbReference>
<dbReference type="InterPro" id="IPR050570">
    <property type="entry name" value="Cell_wall_metabolism_enzyme"/>
</dbReference>
<proteinExistence type="predicted"/>
<keyword evidence="4" id="KW-1185">Reference proteome</keyword>
<feature type="domain" description="M23ase beta-sheet core" evidence="2">
    <location>
        <begin position="126"/>
        <end position="221"/>
    </location>
</feature>
<organism evidence="3 4">
    <name type="scientific">Gordonia alkaliphila</name>
    <dbReference type="NCBI Taxonomy" id="1053547"/>
    <lineage>
        <taxon>Bacteria</taxon>
        <taxon>Bacillati</taxon>
        <taxon>Actinomycetota</taxon>
        <taxon>Actinomycetes</taxon>
        <taxon>Mycobacteriales</taxon>
        <taxon>Gordoniaceae</taxon>
        <taxon>Gordonia</taxon>
    </lineage>
</organism>
<dbReference type="PANTHER" id="PTHR21666:SF270">
    <property type="entry name" value="MUREIN HYDROLASE ACTIVATOR ENVC"/>
    <property type="match status" value="1"/>
</dbReference>
<protein>
    <submittedName>
        <fullName evidence="3">M23 family metallopeptidase</fullName>
    </submittedName>
</protein>
<comment type="caution">
    <text evidence="3">The sequence shown here is derived from an EMBL/GenBank/DDBJ whole genome shotgun (WGS) entry which is preliminary data.</text>
</comment>
<dbReference type="CDD" id="cd12797">
    <property type="entry name" value="M23_peptidase"/>
    <property type="match status" value="1"/>
</dbReference>
<feature type="compositionally biased region" description="Polar residues" evidence="1">
    <location>
        <begin position="8"/>
        <end position="21"/>
    </location>
</feature>
<dbReference type="Pfam" id="PF01551">
    <property type="entry name" value="Peptidase_M23"/>
    <property type="match status" value="1"/>
</dbReference>
<accession>A0ABP8ZJI3</accession>
<evidence type="ECO:0000313" key="3">
    <source>
        <dbReference type="EMBL" id="GAA4758237.1"/>
    </source>
</evidence>
<gene>
    <name evidence="3" type="ORF">GCM10023217_33340</name>
</gene>
<dbReference type="PANTHER" id="PTHR21666">
    <property type="entry name" value="PEPTIDASE-RELATED"/>
    <property type="match status" value="1"/>
</dbReference>
<feature type="region of interest" description="Disordered" evidence="1">
    <location>
        <begin position="1"/>
        <end position="32"/>
    </location>
</feature>
<reference evidence="4" key="1">
    <citation type="journal article" date="2019" name="Int. J. Syst. Evol. Microbiol.">
        <title>The Global Catalogue of Microorganisms (GCM) 10K type strain sequencing project: providing services to taxonomists for standard genome sequencing and annotation.</title>
        <authorList>
            <consortium name="The Broad Institute Genomics Platform"/>
            <consortium name="The Broad Institute Genome Sequencing Center for Infectious Disease"/>
            <person name="Wu L."/>
            <person name="Ma J."/>
        </authorList>
    </citation>
    <scope>NUCLEOTIDE SEQUENCE [LARGE SCALE GENOMIC DNA]</scope>
    <source>
        <strain evidence="4">JCM 18077</strain>
    </source>
</reference>
<evidence type="ECO:0000313" key="4">
    <source>
        <dbReference type="Proteomes" id="UP001500822"/>
    </source>
</evidence>